<organism evidence="1">
    <name type="scientific">Staphylococcus phage UHP46</name>
    <dbReference type="NCBI Taxonomy" id="3234966"/>
    <lineage>
        <taxon>Viruses</taxon>
        <taxon>Duplodnaviria</taxon>
        <taxon>Heunggongvirae</taxon>
        <taxon>Uroviricota</taxon>
        <taxon>Caudoviricetes</taxon>
        <taxon>Herelleviridae</taxon>
        <taxon>Twortvirinae</taxon>
        <taxon>Sciuriunavirus</taxon>
    </lineage>
</organism>
<name>A0AB39C7W8_9CAUD</name>
<protein>
    <submittedName>
        <fullName evidence="1">Uncharacterized protein</fullName>
    </submittedName>
</protein>
<dbReference type="EMBL" id="PP995776">
    <property type="protein sequence ID" value="XDJ02820.1"/>
    <property type="molecule type" value="Genomic_DNA"/>
</dbReference>
<accession>A0AB39C7W8</accession>
<evidence type="ECO:0000313" key="1">
    <source>
        <dbReference type="EMBL" id="XDJ02820.1"/>
    </source>
</evidence>
<proteinExistence type="predicted"/>
<sequence>MEEYVEFKEIGLDMEVEVYGVSDNKVDTGIVTNVYNDESYVISIYSTEKDSFEVYPEDLDYNIKILNKEYKSAETVIEQEYVSDLMKEFRKHRYLMEASVNQYETERETLSKTLRAMNHLSSRQRNYYKKITDIEKELELYGRMVFDSYSKPRQLGDRMIVDVDEYNRLQLEHKELTEKFKKLDDANGEENKQCNCKKCKCTIRD</sequence>
<reference evidence="1" key="1">
    <citation type="submission" date="2024-06" db="EMBL/GenBank/DDBJ databases">
        <authorList>
            <person name="Najeeb S."/>
            <person name="Khan I."/>
            <person name="Muhammad J."/>
            <person name="Abbas A."/>
            <person name="Jahangir M."/>
            <person name="Alvi I.A."/>
            <person name="Ullah A."/>
            <person name="Ullah A."/>
            <person name="Khan A."/>
        </authorList>
    </citation>
    <scope>NUCLEOTIDE SEQUENCE</scope>
</reference>